<evidence type="ECO:0000313" key="13">
    <source>
        <dbReference type="Proteomes" id="UP000192678"/>
    </source>
</evidence>
<dbReference type="NCBIfam" id="TIGR01536">
    <property type="entry name" value="asn_synth_AEB"/>
    <property type="match status" value="1"/>
</dbReference>
<evidence type="ECO:0000259" key="11">
    <source>
        <dbReference type="PROSITE" id="PS51278"/>
    </source>
</evidence>
<feature type="domain" description="Glutamine amidotransferase type-2" evidence="11">
    <location>
        <begin position="2"/>
        <end position="202"/>
    </location>
</feature>
<dbReference type="InterPro" id="IPR014729">
    <property type="entry name" value="Rossmann-like_a/b/a_fold"/>
</dbReference>
<keyword evidence="8" id="KW-0028">Amino-acid biosynthesis</keyword>
<dbReference type="PROSITE" id="PS51278">
    <property type="entry name" value="GATASE_TYPE_2"/>
    <property type="match status" value="1"/>
</dbReference>
<protein>
    <recommendedName>
        <fullName evidence="3">asparagine synthase (glutamine-hydrolyzing)</fullName>
        <ecNumber evidence="3">6.3.5.4</ecNumber>
    </recommendedName>
</protein>
<dbReference type="Gene3D" id="3.60.20.10">
    <property type="entry name" value="Glutamine Phosphoribosylpyrophosphate, subunit 1, domain 1"/>
    <property type="match status" value="1"/>
</dbReference>
<dbReference type="PANTHER" id="PTHR43284">
    <property type="entry name" value="ASPARAGINE SYNTHETASE (GLUTAMINE-HYDROLYZING)"/>
    <property type="match status" value="1"/>
</dbReference>
<feature type="active site" description="For GATase activity" evidence="8">
    <location>
        <position position="2"/>
    </location>
</feature>
<keyword evidence="8" id="KW-0061">Asparagine biosynthesis</keyword>
<dbReference type="RefSeq" id="WP_084289795.1">
    <property type="nucleotide sequence ID" value="NZ_FWYB01000006.1"/>
</dbReference>
<evidence type="ECO:0000313" key="12">
    <source>
        <dbReference type="EMBL" id="SMC95180.1"/>
    </source>
</evidence>
<name>A0A1W2DCI4_9SPHI</name>
<dbReference type="PIRSF" id="PIRSF001589">
    <property type="entry name" value="Asn_synthetase_glu-h"/>
    <property type="match status" value="1"/>
</dbReference>
<dbReference type="InterPro" id="IPR051786">
    <property type="entry name" value="ASN_synthetase/amidase"/>
</dbReference>
<dbReference type="Gene3D" id="3.40.50.620">
    <property type="entry name" value="HUPs"/>
    <property type="match status" value="1"/>
</dbReference>
<keyword evidence="5 9" id="KW-0067">ATP-binding</keyword>
<comment type="pathway">
    <text evidence="1">Amino-acid biosynthesis; L-asparagine biosynthesis; L-asparagine from L-aspartate (L-Gln route): step 1/1.</text>
</comment>
<dbReference type="EMBL" id="FWYB01000006">
    <property type="protein sequence ID" value="SMC95180.1"/>
    <property type="molecule type" value="Genomic_DNA"/>
</dbReference>
<evidence type="ECO:0000256" key="4">
    <source>
        <dbReference type="ARBA" id="ARBA00022741"/>
    </source>
</evidence>
<feature type="binding site" evidence="9">
    <location>
        <position position="91"/>
    </location>
    <ligand>
        <name>L-glutamine</name>
        <dbReference type="ChEBI" id="CHEBI:58359"/>
    </ligand>
</feature>
<dbReference type="Pfam" id="PF00733">
    <property type="entry name" value="Asn_synthase"/>
    <property type="match status" value="1"/>
</dbReference>
<dbReference type="InterPro" id="IPR001962">
    <property type="entry name" value="Asn_synthase"/>
</dbReference>
<evidence type="ECO:0000256" key="6">
    <source>
        <dbReference type="ARBA" id="ARBA00022962"/>
    </source>
</evidence>
<dbReference type="AlphaFoldDB" id="A0A1W2DCI4"/>
<dbReference type="InterPro" id="IPR033738">
    <property type="entry name" value="AsnB_N"/>
</dbReference>
<dbReference type="GO" id="GO:0004066">
    <property type="term" value="F:asparagine synthase (glutamine-hydrolyzing) activity"/>
    <property type="evidence" value="ECO:0007669"/>
    <property type="project" value="UniProtKB-EC"/>
</dbReference>
<dbReference type="InterPro" id="IPR017932">
    <property type="entry name" value="GATase_2_dom"/>
</dbReference>
<dbReference type="SUPFAM" id="SSF52402">
    <property type="entry name" value="Adenine nucleotide alpha hydrolases-like"/>
    <property type="match status" value="1"/>
</dbReference>
<evidence type="ECO:0000256" key="2">
    <source>
        <dbReference type="ARBA" id="ARBA00005752"/>
    </source>
</evidence>
<dbReference type="Pfam" id="PF13522">
    <property type="entry name" value="GATase_6"/>
    <property type="match status" value="1"/>
</dbReference>
<accession>A0A1W2DCI4</accession>
<organism evidence="12 13">
    <name type="scientific">Pedobacter nyackensis</name>
    <dbReference type="NCBI Taxonomy" id="475255"/>
    <lineage>
        <taxon>Bacteria</taxon>
        <taxon>Pseudomonadati</taxon>
        <taxon>Bacteroidota</taxon>
        <taxon>Sphingobacteriia</taxon>
        <taxon>Sphingobacteriales</taxon>
        <taxon>Sphingobacteriaceae</taxon>
        <taxon>Pedobacter</taxon>
    </lineage>
</organism>
<dbReference type="CDD" id="cd00712">
    <property type="entry name" value="AsnB"/>
    <property type="match status" value="1"/>
</dbReference>
<dbReference type="GO" id="GO:0006529">
    <property type="term" value="P:asparagine biosynthetic process"/>
    <property type="evidence" value="ECO:0007669"/>
    <property type="project" value="UniProtKB-KW"/>
</dbReference>
<dbReference type="GO" id="GO:0005524">
    <property type="term" value="F:ATP binding"/>
    <property type="evidence" value="ECO:0007669"/>
    <property type="project" value="UniProtKB-KW"/>
</dbReference>
<gene>
    <name evidence="12" type="ORF">SAMN04488101_106194</name>
</gene>
<evidence type="ECO:0000256" key="10">
    <source>
        <dbReference type="PIRSR" id="PIRSR001589-3"/>
    </source>
</evidence>
<dbReference type="EC" id="6.3.5.4" evidence="3"/>
<dbReference type="GO" id="GO:0005829">
    <property type="term" value="C:cytosol"/>
    <property type="evidence" value="ECO:0007669"/>
    <property type="project" value="TreeGrafter"/>
</dbReference>
<keyword evidence="13" id="KW-1185">Reference proteome</keyword>
<feature type="site" description="Important for beta-aspartyl-AMP intermediate formation" evidence="10">
    <location>
        <position position="355"/>
    </location>
</feature>
<evidence type="ECO:0000256" key="1">
    <source>
        <dbReference type="ARBA" id="ARBA00005187"/>
    </source>
</evidence>
<dbReference type="PANTHER" id="PTHR43284:SF1">
    <property type="entry name" value="ASPARAGINE SYNTHETASE"/>
    <property type="match status" value="1"/>
</dbReference>
<dbReference type="CDD" id="cd01991">
    <property type="entry name" value="Asn_synthase_B_C"/>
    <property type="match status" value="1"/>
</dbReference>
<dbReference type="InterPro" id="IPR029055">
    <property type="entry name" value="Ntn_hydrolases_N"/>
</dbReference>
<dbReference type="InterPro" id="IPR006426">
    <property type="entry name" value="Asn_synth_AEB"/>
</dbReference>
<dbReference type="SUPFAM" id="SSF56235">
    <property type="entry name" value="N-terminal nucleophile aminohydrolases (Ntn hydrolases)"/>
    <property type="match status" value="1"/>
</dbReference>
<evidence type="ECO:0000256" key="3">
    <source>
        <dbReference type="ARBA" id="ARBA00012737"/>
    </source>
</evidence>
<keyword evidence="4 9" id="KW-0547">Nucleotide-binding</keyword>
<evidence type="ECO:0000256" key="9">
    <source>
        <dbReference type="PIRSR" id="PIRSR001589-2"/>
    </source>
</evidence>
<evidence type="ECO:0000256" key="5">
    <source>
        <dbReference type="ARBA" id="ARBA00022840"/>
    </source>
</evidence>
<evidence type="ECO:0000256" key="8">
    <source>
        <dbReference type="PIRSR" id="PIRSR001589-1"/>
    </source>
</evidence>
<dbReference type="OrthoDB" id="9763290at2"/>
<dbReference type="Proteomes" id="UP000192678">
    <property type="component" value="Unassembled WGS sequence"/>
</dbReference>
<comment type="catalytic activity">
    <reaction evidence="7">
        <text>L-aspartate + L-glutamine + ATP + H2O = L-asparagine + L-glutamate + AMP + diphosphate + H(+)</text>
        <dbReference type="Rhea" id="RHEA:12228"/>
        <dbReference type="ChEBI" id="CHEBI:15377"/>
        <dbReference type="ChEBI" id="CHEBI:15378"/>
        <dbReference type="ChEBI" id="CHEBI:29985"/>
        <dbReference type="ChEBI" id="CHEBI:29991"/>
        <dbReference type="ChEBI" id="CHEBI:30616"/>
        <dbReference type="ChEBI" id="CHEBI:33019"/>
        <dbReference type="ChEBI" id="CHEBI:58048"/>
        <dbReference type="ChEBI" id="CHEBI:58359"/>
        <dbReference type="ChEBI" id="CHEBI:456215"/>
        <dbReference type="EC" id="6.3.5.4"/>
    </reaction>
</comment>
<evidence type="ECO:0000256" key="7">
    <source>
        <dbReference type="ARBA" id="ARBA00048741"/>
    </source>
</evidence>
<reference evidence="12 13" key="1">
    <citation type="submission" date="2017-04" db="EMBL/GenBank/DDBJ databases">
        <authorList>
            <person name="Afonso C.L."/>
            <person name="Miller P.J."/>
            <person name="Scott M.A."/>
            <person name="Spackman E."/>
            <person name="Goraichik I."/>
            <person name="Dimitrov K.M."/>
            <person name="Suarez D.L."/>
            <person name="Swayne D.E."/>
        </authorList>
    </citation>
    <scope>NUCLEOTIDE SEQUENCE [LARGE SCALE GENOMIC DNA]</scope>
    <source>
        <strain evidence="12 13">DSM 19625</strain>
    </source>
</reference>
<proteinExistence type="inferred from homology"/>
<sequence>MCGIFGTINYYLPLDQQQIFKGLQHRGPDDQDVEIIDNLALYHTRLSIQDLTALGKQPMEYNGLIIVFNGEIYNHMELREKYGLEASSTSDTKTILMMFELMGMKMLEEFDGMFAFALYDLRNRLLYLARDRSGKKPLFVYRKEGTYIFSSELNTLYQVAKPEIDYSALSDYLYLGYHYRKSTPYLSVSELENGHYLKIDTQNLTEENITWFEMADNYKTTSKLTHQESVDQLDTLLQLAVNRRIDSSALDVSSFLSSGINSGLITAIAARHSAKLKTFTFRARGSYDESVQAEKVAKRYNTNHTLLEIDFSNLQNDIEKIIGNQGEPNCDSSAIPSYYVAKETKKHTAVVLNGDGADELFGGYRRYVPFKHVDFFHPNNLTKVSAKILADILPIANEKQSYYTYLYRLLKFSSYTDVLKIYCSASSDLFVGFEDQFLKRPLMREISTDLISVNKLPLSSLNKILLMDFQSMLFSRLLPKTDMAAMTHSLEGRSPFLSKELLAFAPALPDNYKINNVTTKSILRDLAMKYLPEDLIYQPKRGFEVPLSKWVDTDLKEVIEDYLLSPNALYPGIIKRSFIEDLIAKKVKVADERRAKILYCVFGMEVWYKNLSKIKAPEIPYSLENSLNN</sequence>
<dbReference type="STRING" id="475255.SAMN04488101_106194"/>
<keyword evidence="6 8" id="KW-0315">Glutamine amidotransferase</keyword>
<comment type="similarity">
    <text evidence="2">Belongs to the asparagine synthetase family.</text>
</comment>